<dbReference type="GO" id="GO:0000160">
    <property type="term" value="P:phosphorelay signal transduction system"/>
    <property type="evidence" value="ECO:0007669"/>
    <property type="project" value="InterPro"/>
</dbReference>
<feature type="compositionally biased region" description="Polar residues" evidence="2">
    <location>
        <begin position="1"/>
        <end position="24"/>
    </location>
</feature>
<dbReference type="RefSeq" id="WP_243307458.1">
    <property type="nucleotide sequence ID" value="NZ_JALGBI010000002.1"/>
</dbReference>
<feature type="domain" description="Response regulatory" evidence="3">
    <location>
        <begin position="267"/>
        <end position="384"/>
    </location>
</feature>
<dbReference type="Proteomes" id="UP001139447">
    <property type="component" value="Unassembled WGS sequence"/>
</dbReference>
<dbReference type="InterPro" id="IPR011006">
    <property type="entry name" value="CheY-like_superfamily"/>
</dbReference>
<protein>
    <recommendedName>
        <fullName evidence="3">Response regulatory domain-containing protein</fullName>
    </recommendedName>
</protein>
<dbReference type="AlphaFoldDB" id="A0A9X1VWC0"/>
<evidence type="ECO:0000313" key="4">
    <source>
        <dbReference type="EMBL" id="MCJ0764592.1"/>
    </source>
</evidence>
<dbReference type="PROSITE" id="PS50110">
    <property type="entry name" value="RESPONSE_REGULATORY"/>
    <property type="match status" value="1"/>
</dbReference>
<organism evidence="4 5">
    <name type="scientific">Variovorax terrae</name>
    <dbReference type="NCBI Taxonomy" id="2923278"/>
    <lineage>
        <taxon>Bacteria</taxon>
        <taxon>Pseudomonadati</taxon>
        <taxon>Pseudomonadota</taxon>
        <taxon>Betaproteobacteria</taxon>
        <taxon>Burkholderiales</taxon>
        <taxon>Comamonadaceae</taxon>
        <taxon>Variovorax</taxon>
    </lineage>
</organism>
<keyword evidence="5" id="KW-1185">Reference proteome</keyword>
<evidence type="ECO:0000256" key="2">
    <source>
        <dbReference type="SAM" id="MobiDB-lite"/>
    </source>
</evidence>
<dbReference type="SUPFAM" id="SSF52172">
    <property type="entry name" value="CheY-like"/>
    <property type="match status" value="1"/>
</dbReference>
<evidence type="ECO:0000313" key="5">
    <source>
        <dbReference type="Proteomes" id="UP001139447"/>
    </source>
</evidence>
<evidence type="ECO:0000259" key="3">
    <source>
        <dbReference type="PROSITE" id="PS50110"/>
    </source>
</evidence>
<keyword evidence="1" id="KW-0597">Phosphoprotein</keyword>
<dbReference type="Gene3D" id="3.40.50.2300">
    <property type="match status" value="1"/>
</dbReference>
<dbReference type="EMBL" id="JALGBI010000002">
    <property type="protein sequence ID" value="MCJ0764592.1"/>
    <property type="molecule type" value="Genomic_DNA"/>
</dbReference>
<dbReference type="InterPro" id="IPR001789">
    <property type="entry name" value="Sig_transdc_resp-reg_receiver"/>
</dbReference>
<proteinExistence type="predicted"/>
<feature type="region of interest" description="Disordered" evidence="2">
    <location>
        <begin position="1"/>
        <end position="28"/>
    </location>
</feature>
<reference evidence="4" key="1">
    <citation type="submission" date="2022-03" db="EMBL/GenBank/DDBJ databases">
        <authorList>
            <person name="Woo C.Y."/>
        </authorList>
    </citation>
    <scope>NUCLEOTIDE SEQUENCE</scope>
    <source>
        <strain evidence="4">CYS-02</strain>
    </source>
</reference>
<sequence>MQSTSGFLGTAPSPLTASKASSDASVAPEPDKSDCLLAGIIGAELSGPLATAQHIVQNFTKTQKISRAQLRLLHDTIDLARRVAMQSQQIARLAGGRLRQSHERLSLDAILNQALDEHTADFQQHGKELYRSIKPVEIIVDPGLLSSLVDAAIVWAASRGQRLVVSLDIKNWPEHGLLLIKASQTVATGERPDAIGGEEESLSWHLLSQTARAMGVTLDRVASPDETMLMIEFPRTVKQLEGLTAVEMDVDGDSAMHSESKPLAGHRILLVSTDETLRTNIRQICRSMGLVMDSVPSSLQAVRFCELDKPHLIIIDERLHDRDLDELRKDLHKTDPNFPFLEIAIQSNTFEMASWMSNSMTRISRDSLRAQLPSILVLELAKVA</sequence>
<name>A0A9X1VWC0_9BURK</name>
<accession>A0A9X1VWC0</accession>
<feature type="modified residue" description="4-aspartylphosphate" evidence="1">
    <location>
        <position position="316"/>
    </location>
</feature>
<evidence type="ECO:0000256" key="1">
    <source>
        <dbReference type="PROSITE-ProRule" id="PRU00169"/>
    </source>
</evidence>
<comment type="caution">
    <text evidence="4">The sequence shown here is derived from an EMBL/GenBank/DDBJ whole genome shotgun (WGS) entry which is preliminary data.</text>
</comment>
<gene>
    <name evidence="4" type="ORF">MMF98_15340</name>
</gene>